<proteinExistence type="predicted"/>
<name>A0A239AR96_9FLAO</name>
<reference evidence="1 2" key="1">
    <citation type="submission" date="2017-06" db="EMBL/GenBank/DDBJ databases">
        <authorList>
            <person name="Kim H.J."/>
            <person name="Triplett B.A."/>
        </authorList>
    </citation>
    <scope>NUCLEOTIDE SEQUENCE [LARGE SCALE GENOMIC DNA]</scope>
    <source>
        <strain evidence="1 2">DSM 25597</strain>
    </source>
</reference>
<evidence type="ECO:0000313" key="2">
    <source>
        <dbReference type="Proteomes" id="UP000198379"/>
    </source>
</evidence>
<protein>
    <submittedName>
        <fullName evidence="1">Uncharacterized protein</fullName>
    </submittedName>
</protein>
<dbReference type="InterPro" id="IPR045538">
    <property type="entry name" value="CIS_TMP"/>
</dbReference>
<dbReference type="OrthoDB" id="1488184at2"/>
<dbReference type="EMBL" id="FZNY01000005">
    <property type="protein sequence ID" value="SNR98060.1"/>
    <property type="molecule type" value="Genomic_DNA"/>
</dbReference>
<organism evidence="1 2">
    <name type="scientific">Dokdonia pacifica</name>
    <dbReference type="NCBI Taxonomy" id="1627892"/>
    <lineage>
        <taxon>Bacteria</taxon>
        <taxon>Pseudomonadati</taxon>
        <taxon>Bacteroidota</taxon>
        <taxon>Flavobacteriia</taxon>
        <taxon>Flavobacteriales</taxon>
        <taxon>Flavobacteriaceae</taxon>
        <taxon>Dokdonia</taxon>
    </lineage>
</organism>
<sequence>MNLMIDHRQHIIAHCNWNTTFDSKELGVQLQNKVSYWSHHHLSRELSSLFNTICPEGQTLKINTLEVDLGCISYDNFEEELTLKLKAELHQKLQDIIMYPHMHAQYLEVVHDDISYIESLKYFLLKGVLPWNYKALAKSIHTLFDEQTLHNRSILMDMIIAIGKHHYVRKRIAWQFKERHIKTIIESIEPSNHQQIFSFSDELTKIQKQETVVKTSLQDFKKNLWFWILNYLFVERGTMFNKMSFVKSNIKQMANHFNVEYYALFELIEEAIYKVHGKTAIKNDFIHILIALSKEQNQYHKTPVTQKQTDNSWALLKAFFLNPLSRKATQHHTLRINDLIQYFIKTDLSRFRKLLISPEIKPDNWVYILEELEITTKKAIAHVIAPQNATRIIDQIQFIHVLIAKQTFRIKEEKLWSLGLQYLRESHSEVYAEETFVKQVVRSIYTSHALSKMQVLDILLQTEILQDAKKINAIPVYNAIKKMHREEIKQIDTFFSKEQFVIALRRLKNIINNHDSHQHIIEELQSIILRWIDHRATETWNILLGLPDKEQLLSSMPVLVNEYKIQAFLEKTNPKYASVLKDFQDSIELAMGQSVSTTETLKAIKSCMTMIAFEIIFSSKNLTVEQFVIQIVKQLRVRDGVGTVSNFAKAISEIISILQQRVKNSSLQKLLREEQEIYIQDIDPLEHIEQLMKQSKSQQVYVGKLLKVLRLNTIITTVAFTKIKTTVYDYLLPKNTTTLADYTKKYIALYAFEKDTHKQQKVTTVLEFLFWKCLADYSSYRGSVKQFEMLYEKAIKYRFSMAGTKGVKEEIETVKTVYKTLKLSEKGVCTYMERCFAASKETISIDNKEVTFKTLLFVNLEQNPEKVRTLLAAKTLAKRQREVFIKSIDFEQFVALISSDIQDQSIAQFYKATSALYRLLHELKPTHSFTGITHHFWEQLLMMFNGKKKFTIVLKELTIYTLDLLSKEQGISTSFLIKFSKDRHIEIPVVLKNTLMKENKAFENLLVTTEETTISQDIDYCITVGKMEALCLYIFNYRKIPSWFYTKKYQSARALLHDIAIHYPLQLLLILRRNTITEAQYVYLYKALNFNSFVDTLSKRYPKQQKQFETLKKLYVVLETVHLSGISAGMLPFLLFYKIMKAWKNANWELISDSMIWNELIWELCGERNLSKTSFFKAFDTVKIQMPIALQITYQQLQTTRKIAQPSPIQETIIKEQTMSTQDELSSILDQGVTIHNAGLVMMNTYFTMLMERLGLVSNTAFNSREAQEDAVHYLQYIVTGLTETEESFLVLNKLLCGIPIETPVKDGIDISQEHKTLIEGLIEAVIGYWPAIGDTSIEGFRGNWLVRDGILREEEDRWTLTVEKKAYDILMLKSPFSFSIIKLPWMTKPLHVSWSF</sequence>
<dbReference type="RefSeq" id="WP_089372338.1">
    <property type="nucleotide sequence ID" value="NZ_BMEP01000006.1"/>
</dbReference>
<dbReference type="Proteomes" id="UP000198379">
    <property type="component" value="Unassembled WGS sequence"/>
</dbReference>
<keyword evidence="2" id="KW-1185">Reference proteome</keyword>
<evidence type="ECO:0000313" key="1">
    <source>
        <dbReference type="EMBL" id="SNR98060.1"/>
    </source>
</evidence>
<accession>A0A239AR96</accession>
<gene>
    <name evidence="1" type="ORF">SAMN06265376_10579</name>
</gene>
<dbReference type="Pfam" id="PF19268">
    <property type="entry name" value="CIS_TMP"/>
    <property type="match status" value="2"/>
</dbReference>